<feature type="domain" description="KEN" evidence="12">
    <location>
        <begin position="564"/>
        <end position="694"/>
    </location>
</feature>
<evidence type="ECO:0000256" key="2">
    <source>
        <dbReference type="ARBA" id="ARBA00012513"/>
    </source>
</evidence>
<dbReference type="GO" id="GO:0005524">
    <property type="term" value="F:ATP binding"/>
    <property type="evidence" value="ECO:0007669"/>
    <property type="project" value="UniProtKB-KW"/>
</dbReference>
<dbReference type="GO" id="GO:0005783">
    <property type="term" value="C:endoplasmic reticulum"/>
    <property type="evidence" value="ECO:0000318"/>
    <property type="project" value="GO_Central"/>
</dbReference>
<dbReference type="Gene3D" id="1.20.1440.180">
    <property type="entry name" value="KEN domain"/>
    <property type="match status" value="1"/>
</dbReference>
<dbReference type="KEGG" id="tva:4775099"/>
<dbReference type="SUPFAM" id="SSF50998">
    <property type="entry name" value="Quinoprotein alcohol dehydrogenase-like"/>
    <property type="match status" value="1"/>
</dbReference>
<dbReference type="GO" id="GO:0006397">
    <property type="term" value="P:mRNA processing"/>
    <property type="evidence" value="ECO:0007669"/>
    <property type="project" value="InterPro"/>
</dbReference>
<dbReference type="RefSeq" id="XP_001329308.1">
    <property type="nucleotide sequence ID" value="XM_001329273.1"/>
</dbReference>
<reference evidence="13" key="1">
    <citation type="submission" date="2006-10" db="EMBL/GenBank/DDBJ databases">
        <authorList>
            <person name="Amadeo P."/>
            <person name="Zhao Q."/>
            <person name="Wortman J."/>
            <person name="Fraser-Liggett C."/>
            <person name="Carlton J."/>
        </authorList>
    </citation>
    <scope>NUCLEOTIDE SEQUENCE</scope>
    <source>
        <strain evidence="13">G3</strain>
    </source>
</reference>
<dbReference type="FunFam" id="1.20.1440.180:FF:000007">
    <property type="entry name" value="Predicted protein"/>
    <property type="match status" value="1"/>
</dbReference>
<dbReference type="InterPro" id="IPR038357">
    <property type="entry name" value="KEN_sf"/>
</dbReference>
<dbReference type="Gene3D" id="2.130.10.10">
    <property type="entry name" value="YVTN repeat-like/Quinoprotein amine dehydrogenase"/>
    <property type="match status" value="1"/>
</dbReference>
<evidence type="ECO:0000256" key="8">
    <source>
        <dbReference type="ARBA" id="ARBA00022777"/>
    </source>
</evidence>
<evidence type="ECO:0000256" key="10">
    <source>
        <dbReference type="ARBA" id="ARBA00022989"/>
    </source>
</evidence>
<keyword evidence="6" id="KW-0732">Signal</keyword>
<evidence type="ECO:0000256" key="6">
    <source>
        <dbReference type="ARBA" id="ARBA00022729"/>
    </source>
</evidence>
<keyword evidence="9" id="KW-0067">ATP-binding</keyword>
<dbReference type="GO" id="GO:0004674">
    <property type="term" value="F:protein serine/threonine kinase activity"/>
    <property type="evidence" value="ECO:0000318"/>
    <property type="project" value="GO_Central"/>
</dbReference>
<dbReference type="GO" id="GO:0036498">
    <property type="term" value="P:IRE1-mediated unfolded protein response"/>
    <property type="evidence" value="ECO:0000318"/>
    <property type="project" value="GO_Central"/>
</dbReference>
<keyword evidence="7" id="KW-0547">Nucleotide-binding</keyword>
<evidence type="ECO:0000313" key="13">
    <source>
        <dbReference type="EMBL" id="EAY17085.1"/>
    </source>
</evidence>
<evidence type="ECO:0000313" key="14">
    <source>
        <dbReference type="Proteomes" id="UP000001542"/>
    </source>
</evidence>
<dbReference type="Pfam" id="PF06479">
    <property type="entry name" value="Ribonuc_2-5A"/>
    <property type="match status" value="1"/>
</dbReference>
<name>A2DRF9_TRIV3</name>
<comment type="subcellular location">
    <subcellularLocation>
        <location evidence="1">Membrane</location>
        <topology evidence="1">Single-pass type I membrane protein</topology>
    </subcellularLocation>
</comment>
<gene>
    <name evidence="13" type="ORF">TVAG_297640</name>
</gene>
<protein>
    <recommendedName>
        <fullName evidence="2">non-specific serine/threonine protein kinase</fullName>
        <ecNumber evidence="2">2.7.11.1</ecNumber>
    </recommendedName>
</protein>
<sequence>MIVAFLALCRAEQQATSGLIETGLKVEWTCKTHGKKIFLATADGYITCVNIMTGDILWRIPTGSHMFNYTSTGRSVYIPSIDGFMFTFVPKYGYKRLSLPIRDLAYMSPFRTETGEIFSSTTTTTMIYVDPDNGTIHASYKPNEVMPRKEYFNGTLDNDTVIIRTDYVLNVYDNTNEIVRFTDFDIYSSEADYDTCVYDVKINSAFNHGGLYISINDSQIVSQIRVKGSPINIFGYNNKFTFELFASGERLPKSKVYFTSTPYGPIAIPSRPLKKPSKFEILMKGLPAIEGTEGVSNNNQINGYGLFDVRRPFVVFQPLNPRSKTSTDLVDPDPVRFVKIEGFSKFHYQLVAVSLVAVFVFFRMIQILLKILIKDKSTTIPLEIDKNDPLNGTYGETRVTIIRVPFSEQNNLSYSRIQRLTKPLHTPKLYTRQIIKTDDIFAYQMLHEIDYSTISSFSFCKTLLETLKSIHNEGLVHLNISTDLIFSDNEGNPILAGIEWSSAEKTDEDAANNIKQLGDILTHKFDQNKIDPLLKELIYDMTLPKWTDRPTAEEALQYPLFMTASQKINEFHTLNAILSSNLLDPVTLYKFEEPRIDIMQCVFWKDRIPKELVSDLQLRGEHGYSYDSLKDLVRMIRNKYQHRSELKDKALIKLTESDESYFNFFNERFPNLFLYCYYFNRAYGNDRMQNDFSD</sequence>
<dbReference type="InterPro" id="IPR011047">
    <property type="entry name" value="Quinoprotein_ADH-like_sf"/>
</dbReference>
<dbReference type="STRING" id="5722.A2DRF9"/>
<dbReference type="EC" id="2.7.11.1" evidence="2"/>
<dbReference type="InterPro" id="IPR015943">
    <property type="entry name" value="WD40/YVTN_repeat-like_dom_sf"/>
</dbReference>
<evidence type="ECO:0000256" key="5">
    <source>
        <dbReference type="ARBA" id="ARBA00022692"/>
    </source>
</evidence>
<dbReference type="PANTHER" id="PTHR13954:SF6">
    <property type="entry name" value="NON-SPECIFIC SERINE_THREONINE PROTEIN KINASE"/>
    <property type="match status" value="1"/>
</dbReference>
<dbReference type="SUPFAM" id="SSF56112">
    <property type="entry name" value="Protein kinase-like (PK-like)"/>
    <property type="match status" value="1"/>
</dbReference>
<evidence type="ECO:0000256" key="4">
    <source>
        <dbReference type="ARBA" id="ARBA00022679"/>
    </source>
</evidence>
<evidence type="ECO:0000256" key="1">
    <source>
        <dbReference type="ARBA" id="ARBA00004479"/>
    </source>
</evidence>
<evidence type="ECO:0000256" key="11">
    <source>
        <dbReference type="ARBA" id="ARBA00023136"/>
    </source>
</evidence>
<keyword evidence="3" id="KW-0723">Serine/threonine-protein kinase</keyword>
<dbReference type="InterPro" id="IPR011009">
    <property type="entry name" value="Kinase-like_dom_sf"/>
</dbReference>
<dbReference type="InterPro" id="IPR018391">
    <property type="entry name" value="PQQ_b-propeller_rpt"/>
</dbReference>
<dbReference type="PANTHER" id="PTHR13954">
    <property type="entry name" value="IRE1-RELATED"/>
    <property type="match status" value="1"/>
</dbReference>
<reference evidence="13" key="2">
    <citation type="journal article" date="2007" name="Science">
        <title>Draft genome sequence of the sexually transmitted pathogen Trichomonas vaginalis.</title>
        <authorList>
            <person name="Carlton J.M."/>
            <person name="Hirt R.P."/>
            <person name="Silva J.C."/>
            <person name="Delcher A.L."/>
            <person name="Schatz M."/>
            <person name="Zhao Q."/>
            <person name="Wortman J.R."/>
            <person name="Bidwell S.L."/>
            <person name="Alsmark U.C.M."/>
            <person name="Besteiro S."/>
            <person name="Sicheritz-Ponten T."/>
            <person name="Noel C.J."/>
            <person name="Dacks J.B."/>
            <person name="Foster P.G."/>
            <person name="Simillion C."/>
            <person name="Van de Peer Y."/>
            <person name="Miranda-Saavedra D."/>
            <person name="Barton G.J."/>
            <person name="Westrop G.D."/>
            <person name="Mueller S."/>
            <person name="Dessi D."/>
            <person name="Fiori P.L."/>
            <person name="Ren Q."/>
            <person name="Paulsen I."/>
            <person name="Zhang H."/>
            <person name="Bastida-Corcuera F.D."/>
            <person name="Simoes-Barbosa A."/>
            <person name="Brown M.T."/>
            <person name="Hayes R.D."/>
            <person name="Mukherjee M."/>
            <person name="Okumura C.Y."/>
            <person name="Schneider R."/>
            <person name="Smith A.J."/>
            <person name="Vanacova S."/>
            <person name="Villalvazo M."/>
            <person name="Haas B.J."/>
            <person name="Pertea M."/>
            <person name="Feldblyum T.V."/>
            <person name="Utterback T.R."/>
            <person name="Shu C.L."/>
            <person name="Osoegawa K."/>
            <person name="de Jong P.J."/>
            <person name="Hrdy I."/>
            <person name="Horvathova L."/>
            <person name="Zubacova Z."/>
            <person name="Dolezal P."/>
            <person name="Malik S.B."/>
            <person name="Logsdon J.M. Jr."/>
            <person name="Henze K."/>
            <person name="Gupta A."/>
            <person name="Wang C.C."/>
            <person name="Dunne R.L."/>
            <person name="Upcroft J.A."/>
            <person name="Upcroft P."/>
            <person name="White O."/>
            <person name="Salzberg S.L."/>
            <person name="Tang P."/>
            <person name="Chiu C.-H."/>
            <person name="Lee Y.-S."/>
            <person name="Embley T.M."/>
            <person name="Coombs G.H."/>
            <person name="Mottram J.C."/>
            <person name="Tachezy J."/>
            <person name="Fraser-Liggett C.M."/>
            <person name="Johnson P.J."/>
        </authorList>
    </citation>
    <scope>NUCLEOTIDE SEQUENCE [LARGE SCALE GENOMIC DNA]</scope>
    <source>
        <strain evidence="13">G3</strain>
    </source>
</reference>
<dbReference type="CDD" id="cd10321">
    <property type="entry name" value="RNase_Ire1_like"/>
    <property type="match status" value="1"/>
</dbReference>
<keyword evidence="4" id="KW-0808">Transferase</keyword>
<dbReference type="InParanoid" id="A2DRF9"/>
<dbReference type="InterPro" id="IPR045133">
    <property type="entry name" value="IRE1/2-like"/>
</dbReference>
<evidence type="ECO:0000256" key="3">
    <source>
        <dbReference type="ARBA" id="ARBA00022527"/>
    </source>
</evidence>
<keyword evidence="8" id="KW-0418">Kinase</keyword>
<dbReference type="GO" id="GO:0004521">
    <property type="term" value="F:RNA endonuclease activity"/>
    <property type="evidence" value="ECO:0000318"/>
    <property type="project" value="GO_Central"/>
</dbReference>
<dbReference type="GO" id="GO:0051082">
    <property type="term" value="F:unfolded protein binding"/>
    <property type="evidence" value="ECO:0000318"/>
    <property type="project" value="GO_Central"/>
</dbReference>
<dbReference type="SMR" id="A2DRF9"/>
<accession>A2DRF9</accession>
<dbReference type="VEuPathDB" id="TrichDB:TVAGG3_0513580"/>
<keyword evidence="11" id="KW-0472">Membrane</keyword>
<evidence type="ECO:0000256" key="7">
    <source>
        <dbReference type="ARBA" id="ARBA00022741"/>
    </source>
</evidence>
<dbReference type="GO" id="GO:0016020">
    <property type="term" value="C:membrane"/>
    <property type="evidence" value="ECO:0007669"/>
    <property type="project" value="UniProtKB-SubCell"/>
</dbReference>
<evidence type="ECO:0000259" key="12">
    <source>
        <dbReference type="PROSITE" id="PS51392"/>
    </source>
</evidence>
<dbReference type="SMART" id="SM00564">
    <property type="entry name" value="PQQ"/>
    <property type="match status" value="2"/>
</dbReference>
<proteinExistence type="predicted"/>
<dbReference type="VEuPathDB" id="TrichDB:TVAG_297640"/>
<dbReference type="InterPro" id="IPR010513">
    <property type="entry name" value="KEN_dom"/>
</dbReference>
<dbReference type="OrthoDB" id="63989at2759"/>
<dbReference type="GO" id="GO:0070059">
    <property type="term" value="P:intrinsic apoptotic signaling pathway in response to endoplasmic reticulum stress"/>
    <property type="evidence" value="ECO:0000318"/>
    <property type="project" value="GO_Central"/>
</dbReference>
<dbReference type="PROSITE" id="PS51392">
    <property type="entry name" value="KEN"/>
    <property type="match status" value="1"/>
</dbReference>
<dbReference type="eggNOG" id="KOG1027">
    <property type="taxonomic scope" value="Eukaryota"/>
</dbReference>
<dbReference type="Proteomes" id="UP000001542">
    <property type="component" value="Unassembled WGS sequence"/>
</dbReference>
<dbReference type="EMBL" id="DS113235">
    <property type="protein sequence ID" value="EAY17085.1"/>
    <property type="molecule type" value="Genomic_DNA"/>
</dbReference>
<dbReference type="AlphaFoldDB" id="A2DRF9"/>
<keyword evidence="5" id="KW-0812">Transmembrane</keyword>
<keyword evidence="14" id="KW-1185">Reference proteome</keyword>
<keyword evidence="10" id="KW-1133">Transmembrane helix</keyword>
<organism evidence="13 14">
    <name type="scientific">Trichomonas vaginalis (strain ATCC PRA-98 / G3)</name>
    <dbReference type="NCBI Taxonomy" id="412133"/>
    <lineage>
        <taxon>Eukaryota</taxon>
        <taxon>Metamonada</taxon>
        <taxon>Parabasalia</taxon>
        <taxon>Trichomonadida</taxon>
        <taxon>Trichomonadidae</taxon>
        <taxon>Trichomonas</taxon>
    </lineage>
</organism>
<evidence type="ECO:0000256" key="9">
    <source>
        <dbReference type="ARBA" id="ARBA00022840"/>
    </source>
</evidence>